<dbReference type="InterPro" id="IPR003961">
    <property type="entry name" value="FN3_dom"/>
</dbReference>
<evidence type="ECO:0000259" key="12">
    <source>
        <dbReference type="PROSITE" id="PS50853"/>
    </source>
</evidence>
<dbReference type="PANTHER" id="PTHR48423">
    <property type="entry name" value="INTERLEUKIN-27 RECEPTOR SUBUNIT ALPHA"/>
    <property type="match status" value="1"/>
</dbReference>
<dbReference type="SUPFAM" id="SSF49265">
    <property type="entry name" value="Fibronectin type III"/>
    <property type="match status" value="3"/>
</dbReference>
<dbReference type="RefSeq" id="XP_054859536.1">
    <property type="nucleotide sequence ID" value="XM_055003561.1"/>
</dbReference>
<evidence type="ECO:0000256" key="1">
    <source>
        <dbReference type="ARBA" id="ARBA00004479"/>
    </source>
</evidence>
<gene>
    <name evidence="14 15" type="primary">IL27RA</name>
</gene>
<dbReference type="Gene3D" id="2.60.40.10">
    <property type="entry name" value="Immunoglobulins"/>
    <property type="match status" value="4"/>
</dbReference>
<keyword evidence="9" id="KW-0325">Glycoprotein</keyword>
<dbReference type="CDD" id="cd00063">
    <property type="entry name" value="FN3"/>
    <property type="match status" value="3"/>
</dbReference>
<keyword evidence="4 11" id="KW-0732">Signal</keyword>
<proteinExistence type="inferred from homology"/>
<evidence type="ECO:0000313" key="13">
    <source>
        <dbReference type="Proteomes" id="UP001190640"/>
    </source>
</evidence>
<comment type="similarity">
    <text evidence="2">Belongs to the type I cytokine receptor family. Type 2 subfamily.</text>
</comment>
<dbReference type="InterPro" id="IPR036116">
    <property type="entry name" value="FN3_sf"/>
</dbReference>
<reference evidence="14 15" key="1">
    <citation type="submission" date="2025-04" db="UniProtKB">
        <authorList>
            <consortium name="RefSeq"/>
        </authorList>
    </citation>
    <scope>IDENTIFICATION</scope>
    <source>
        <tissue evidence="14 15">Blood</tissue>
    </source>
</reference>
<protein>
    <submittedName>
        <fullName evidence="14 15">Interleukin-27 receptor subunit alpha isoform X1</fullName>
    </submittedName>
</protein>
<dbReference type="GO" id="GO:0005886">
    <property type="term" value="C:plasma membrane"/>
    <property type="evidence" value="ECO:0007669"/>
    <property type="project" value="UniProtKB-ARBA"/>
</dbReference>
<evidence type="ECO:0000256" key="6">
    <source>
        <dbReference type="ARBA" id="ARBA00022989"/>
    </source>
</evidence>
<feature type="transmembrane region" description="Helical" evidence="10">
    <location>
        <begin position="519"/>
        <end position="543"/>
    </location>
</feature>
<accession>A0AA97KP69</accession>
<keyword evidence="3 10" id="KW-0812">Transmembrane</keyword>
<evidence type="ECO:0000256" key="2">
    <source>
        <dbReference type="ARBA" id="ARBA00008921"/>
    </source>
</evidence>
<name>A0AA97KP69_EUBMA</name>
<dbReference type="InterPro" id="IPR013783">
    <property type="entry name" value="Ig-like_fold"/>
</dbReference>
<feature type="signal peptide" evidence="11">
    <location>
        <begin position="1"/>
        <end position="23"/>
    </location>
</feature>
<dbReference type="SMART" id="SM00060">
    <property type="entry name" value="FN3"/>
    <property type="match status" value="3"/>
</dbReference>
<evidence type="ECO:0000256" key="4">
    <source>
        <dbReference type="ARBA" id="ARBA00022729"/>
    </source>
</evidence>
<evidence type="ECO:0000256" key="5">
    <source>
        <dbReference type="ARBA" id="ARBA00022737"/>
    </source>
</evidence>
<evidence type="ECO:0000256" key="11">
    <source>
        <dbReference type="SAM" id="SignalP"/>
    </source>
</evidence>
<dbReference type="AlphaFoldDB" id="A0AA97KP69"/>
<dbReference type="PANTHER" id="PTHR48423:SF1">
    <property type="entry name" value="INTERLEUKIN-27 RECEPTOR SUBUNIT ALPHA"/>
    <property type="match status" value="1"/>
</dbReference>
<feature type="chain" id="PRO_5044705629" evidence="11">
    <location>
        <begin position="24"/>
        <end position="636"/>
    </location>
</feature>
<sequence length="636" mass="70582">MSGTMKSRWDAAWLLLLALKAFGLKEGDQDASVGLQCLWILPNNVVNCSWSALDVNSTPVLFYQSHKYHPGQILQEQAQQEKNWLVTGKGQLMLGDLYSVWLETRGAAGMEASEKLNFSLDEIVKPPAPDLDPVAVSSSGVTVRWTNPHWSEHFAHQTLDCELRYKTSKDDVWTCLDAEDVSQEGHELEDLDPFTLYEVQARCFPGDGQGFWSEWSPPQPFRTPEAAPLGQLDVWQKVNLPENPEQKRHLLWKALDQDTARGNILNYAVDFLDNHKTIVASLVCVCCNVSVPASASYAQVSACNSAGKTPPAILSLEQTDLPGPWEVRVLPIRSLGLNVTWKFSPSAGAAQPEQYVVEWREEVSSELLNWTRRPVGCSTVLLRGDFRPKEPYLVSVYAVYAQGSNSSAPVRAYFQEGVPSAGPHAVQDRSISSTVSLISWEEIPLANRSGLLTHYTIYLKPPTSRSPKVYSPIGATERSYTLEGLEPGMPYQLWMTGSTSAGEGIASPVHHFRTHGAHWQIFVAVLLSVGFLLLLAVVVMLIMRTRVLSFCHKVLPLWCWERVPDPGHSLVLVKMGVQGAALAKEAPYQAPAKPPEETDVLEITEPAPPQMIQPAPVFSGYEKHFIPTREELQRLA</sequence>
<evidence type="ECO:0000256" key="10">
    <source>
        <dbReference type="SAM" id="Phobius"/>
    </source>
</evidence>
<evidence type="ECO:0000256" key="8">
    <source>
        <dbReference type="ARBA" id="ARBA00023170"/>
    </source>
</evidence>
<dbReference type="InterPro" id="IPR052672">
    <property type="entry name" value="Type1_Cytokine_Rcpt_Type2"/>
</dbReference>
<evidence type="ECO:0000313" key="15">
    <source>
        <dbReference type="RefSeq" id="XP_054859536.1"/>
    </source>
</evidence>
<dbReference type="KEGG" id="emc:129346227"/>
<dbReference type="PROSITE" id="PS50853">
    <property type="entry name" value="FN3"/>
    <property type="match status" value="3"/>
</dbReference>
<dbReference type="CTD" id="9466"/>
<comment type="subcellular location">
    <subcellularLocation>
        <location evidence="1">Membrane</location>
        <topology evidence="1">Single-pass type I membrane protein</topology>
    </subcellularLocation>
</comment>
<keyword evidence="8 14" id="KW-0675">Receptor</keyword>
<keyword evidence="13" id="KW-1185">Reference proteome</keyword>
<evidence type="ECO:0000256" key="9">
    <source>
        <dbReference type="ARBA" id="ARBA00023180"/>
    </source>
</evidence>
<evidence type="ECO:0000313" key="14">
    <source>
        <dbReference type="RefSeq" id="XP_054859535.1"/>
    </source>
</evidence>
<keyword evidence="7 10" id="KW-0472">Membrane</keyword>
<keyword evidence="6 10" id="KW-1133">Transmembrane helix</keyword>
<feature type="domain" description="Fibronectin type-III" evidence="12">
    <location>
        <begin position="126"/>
        <end position="226"/>
    </location>
</feature>
<keyword evidence="5" id="KW-0677">Repeat</keyword>
<dbReference type="RefSeq" id="XP_054859535.1">
    <property type="nucleotide sequence ID" value="XM_055003560.1"/>
</dbReference>
<dbReference type="Pfam" id="PF00041">
    <property type="entry name" value="fn3"/>
    <property type="match status" value="2"/>
</dbReference>
<dbReference type="GeneID" id="129346227"/>
<feature type="domain" description="Fibronectin type-III" evidence="12">
    <location>
        <begin position="323"/>
        <end position="417"/>
    </location>
</feature>
<organism evidence="13 15">
    <name type="scientific">Eublepharis macularius</name>
    <name type="common">Leopard gecko</name>
    <name type="synonym">Cyrtodactylus macularius</name>
    <dbReference type="NCBI Taxonomy" id="481883"/>
    <lineage>
        <taxon>Eukaryota</taxon>
        <taxon>Metazoa</taxon>
        <taxon>Chordata</taxon>
        <taxon>Craniata</taxon>
        <taxon>Vertebrata</taxon>
        <taxon>Euteleostomi</taxon>
        <taxon>Lepidosauria</taxon>
        <taxon>Squamata</taxon>
        <taxon>Bifurcata</taxon>
        <taxon>Gekkota</taxon>
        <taxon>Eublepharidae</taxon>
        <taxon>Eublepharinae</taxon>
        <taxon>Eublepharis</taxon>
    </lineage>
</organism>
<evidence type="ECO:0000256" key="3">
    <source>
        <dbReference type="ARBA" id="ARBA00022692"/>
    </source>
</evidence>
<feature type="domain" description="Fibronectin type-III" evidence="12">
    <location>
        <begin position="422"/>
        <end position="517"/>
    </location>
</feature>
<evidence type="ECO:0000256" key="7">
    <source>
        <dbReference type="ARBA" id="ARBA00023136"/>
    </source>
</evidence>
<dbReference type="Proteomes" id="UP001190640">
    <property type="component" value="Chromosome 19"/>
</dbReference>